<dbReference type="PANTHER" id="PTHR43236:SF2">
    <property type="entry name" value="BLL0069 PROTEIN"/>
    <property type="match status" value="1"/>
</dbReference>
<evidence type="ECO:0000313" key="3">
    <source>
        <dbReference type="EMBL" id="KIG19572.1"/>
    </source>
</evidence>
<dbReference type="InterPro" id="IPR010359">
    <property type="entry name" value="IrrE_HExxH"/>
</dbReference>
<dbReference type="InterPro" id="IPR052345">
    <property type="entry name" value="Rad_response_metalloprotease"/>
</dbReference>
<dbReference type="PANTHER" id="PTHR43236">
    <property type="entry name" value="ANTITOXIN HIGA1"/>
    <property type="match status" value="1"/>
</dbReference>
<accession>A0A0C2DIQ7</accession>
<dbReference type="AlphaFoldDB" id="A0A0C2DIQ7"/>
<sequence>MLELRESLLGYSSNFVARHASISGERLAEIEAGEPAALDELDRLASLYGLDPEQLEDEPIVLAPGDSIGALPSLDEFRELGDIVRLRIIRAASAARELIALERLAEPEGPSRAQRFLSDAPSLRIQSTAASHRQGASLAASLRRKLELGVDPIASVRDFVSEYFPMIAVLHADLTASGPAGLAFADNYRGPAIVLNTRGKNENPTVRRFSLAHELCHLLVDWNRQEPIARISGYLHDSRLDEERRANAFAIRLLCPEAIVHKLEPDSPSEQVKIIASFGIPYSAIRIYLKNEAGTDIAPRPPIEVQRSTVDSKWSTAEGEPTLNDFPLQDVPPERRTLVARTAASLYSGGKLQRDAFAESLGVTPAHEVERVLDFYEVPWPSDERESSGAA</sequence>
<evidence type="ECO:0000259" key="2">
    <source>
        <dbReference type="Pfam" id="PF06114"/>
    </source>
</evidence>
<comment type="caution">
    <text evidence="3">The sequence shown here is derived from an EMBL/GenBank/DDBJ whole genome shotgun (WGS) entry which is preliminary data.</text>
</comment>
<evidence type="ECO:0000313" key="4">
    <source>
        <dbReference type="Proteomes" id="UP000031599"/>
    </source>
</evidence>
<reference evidence="3 4" key="1">
    <citation type="submission" date="2014-12" db="EMBL/GenBank/DDBJ databases">
        <title>Genome assembly of Enhygromyxa salina DSM 15201.</title>
        <authorList>
            <person name="Sharma G."/>
            <person name="Subramanian S."/>
        </authorList>
    </citation>
    <scope>NUCLEOTIDE SEQUENCE [LARGE SCALE GENOMIC DNA]</scope>
    <source>
        <strain evidence="3 4">DSM 15201</strain>
    </source>
</reference>
<protein>
    <recommendedName>
        <fullName evidence="2">IrrE N-terminal-like domain-containing protein</fullName>
    </recommendedName>
</protein>
<dbReference type="Gene3D" id="1.10.10.2910">
    <property type="match status" value="1"/>
</dbReference>
<evidence type="ECO:0000256" key="1">
    <source>
        <dbReference type="SAM" id="MobiDB-lite"/>
    </source>
</evidence>
<gene>
    <name evidence="3" type="ORF">DB30_00081</name>
</gene>
<feature type="domain" description="IrrE N-terminal-like" evidence="2">
    <location>
        <begin position="172"/>
        <end position="287"/>
    </location>
</feature>
<organism evidence="3 4">
    <name type="scientific">Enhygromyxa salina</name>
    <dbReference type="NCBI Taxonomy" id="215803"/>
    <lineage>
        <taxon>Bacteria</taxon>
        <taxon>Pseudomonadati</taxon>
        <taxon>Myxococcota</taxon>
        <taxon>Polyangia</taxon>
        <taxon>Nannocystales</taxon>
        <taxon>Nannocystaceae</taxon>
        <taxon>Enhygromyxa</taxon>
    </lineage>
</organism>
<dbReference type="EMBL" id="JMCC02000001">
    <property type="protein sequence ID" value="KIG19572.1"/>
    <property type="molecule type" value="Genomic_DNA"/>
</dbReference>
<dbReference type="Pfam" id="PF06114">
    <property type="entry name" value="Peptidase_M78"/>
    <property type="match status" value="1"/>
</dbReference>
<proteinExistence type="predicted"/>
<name>A0A0C2DIQ7_9BACT</name>
<feature type="region of interest" description="Disordered" evidence="1">
    <location>
        <begin position="309"/>
        <end position="330"/>
    </location>
</feature>
<dbReference type="Proteomes" id="UP000031599">
    <property type="component" value="Unassembled WGS sequence"/>
</dbReference>